<keyword evidence="2" id="KW-1185">Reference proteome</keyword>
<dbReference type="HOGENOM" id="CLU_1648457_0_0_0"/>
<organism evidence="1 2">
    <name type="scientific">Koribacter versatilis (strain Ellin345)</name>
    <dbReference type="NCBI Taxonomy" id="204669"/>
    <lineage>
        <taxon>Bacteria</taxon>
        <taxon>Pseudomonadati</taxon>
        <taxon>Acidobacteriota</taxon>
        <taxon>Terriglobia</taxon>
        <taxon>Terriglobales</taxon>
        <taxon>Candidatus Korobacteraceae</taxon>
        <taxon>Candidatus Korobacter</taxon>
    </lineage>
</organism>
<reference evidence="1 2" key="1">
    <citation type="journal article" date="2009" name="Appl. Environ. Microbiol.">
        <title>Three genomes from the phylum Acidobacteria provide insight into the lifestyles of these microorganisms in soils.</title>
        <authorList>
            <person name="Ward N.L."/>
            <person name="Challacombe J.F."/>
            <person name="Janssen P.H."/>
            <person name="Henrissat B."/>
            <person name="Coutinho P.M."/>
            <person name="Wu M."/>
            <person name="Xie G."/>
            <person name="Haft D.H."/>
            <person name="Sait M."/>
            <person name="Badger J."/>
            <person name="Barabote R.D."/>
            <person name="Bradley B."/>
            <person name="Brettin T.S."/>
            <person name="Brinkac L.M."/>
            <person name="Bruce D."/>
            <person name="Creasy T."/>
            <person name="Daugherty S.C."/>
            <person name="Davidsen T.M."/>
            <person name="DeBoy R.T."/>
            <person name="Detter J.C."/>
            <person name="Dodson R.J."/>
            <person name="Durkin A.S."/>
            <person name="Ganapathy A."/>
            <person name="Gwinn-Giglio M."/>
            <person name="Han C.S."/>
            <person name="Khouri H."/>
            <person name="Kiss H."/>
            <person name="Kothari S.P."/>
            <person name="Madupu R."/>
            <person name="Nelson K.E."/>
            <person name="Nelson W.C."/>
            <person name="Paulsen I."/>
            <person name="Penn K."/>
            <person name="Ren Q."/>
            <person name="Rosovitz M.J."/>
            <person name="Selengut J.D."/>
            <person name="Shrivastava S."/>
            <person name="Sullivan S.A."/>
            <person name="Tapia R."/>
            <person name="Thompson L.S."/>
            <person name="Watkins K.L."/>
            <person name="Yang Q."/>
            <person name="Yu C."/>
            <person name="Zafar N."/>
            <person name="Zhou L."/>
            <person name="Kuske C.R."/>
        </authorList>
    </citation>
    <scope>NUCLEOTIDE SEQUENCE [LARGE SCALE GENOMIC DNA]</scope>
    <source>
        <strain evidence="1 2">Ellin345</strain>
    </source>
</reference>
<dbReference type="OrthoDB" id="982601at2"/>
<evidence type="ECO:0000313" key="2">
    <source>
        <dbReference type="Proteomes" id="UP000002432"/>
    </source>
</evidence>
<dbReference type="RefSeq" id="WP_011524278.1">
    <property type="nucleotide sequence ID" value="NC_008009.1"/>
</dbReference>
<dbReference type="Proteomes" id="UP000002432">
    <property type="component" value="Chromosome"/>
</dbReference>
<protein>
    <submittedName>
        <fullName evidence="1">Uncharacterized protein</fullName>
    </submittedName>
</protein>
<dbReference type="EnsemblBacteria" id="ABF42479">
    <property type="protein sequence ID" value="ABF42479"/>
    <property type="gene ID" value="Acid345_3478"/>
</dbReference>
<proteinExistence type="predicted"/>
<dbReference type="AlphaFoldDB" id="Q1IKX1"/>
<sequence>MAVWQFRVVLLPVSPLQQRLGSIPSHIPAEIAQTTNWWRGLQPPTGFERGIDLLLPQRPPWSDNLLVWGDEDSNDAYVFYETPQKTVVEEISFRLDAREIDLHLVAGICNFARLLECVLVTGENMVIVPEQPNVLVAFLRSSAKHFVDDPENALKSIRRERLQ</sequence>
<evidence type="ECO:0000313" key="1">
    <source>
        <dbReference type="EMBL" id="ABF42479.1"/>
    </source>
</evidence>
<dbReference type="KEGG" id="aba:Acid345_3478"/>
<dbReference type="EMBL" id="CP000360">
    <property type="protein sequence ID" value="ABF42479.1"/>
    <property type="molecule type" value="Genomic_DNA"/>
</dbReference>
<name>Q1IKX1_KORVE</name>
<gene>
    <name evidence="1" type="ordered locus">Acid345_3478</name>
</gene>
<accession>Q1IKX1</accession>